<accession>A0A836ZQ54</accession>
<gene>
    <name evidence="1" type="ORF">A11K_0130810</name>
</gene>
<organism evidence="1">
    <name type="scientific">Xanthomonas vasicola pv. vasculorum NCPPB 890</name>
    <dbReference type="NCBI Taxonomy" id="1184265"/>
    <lineage>
        <taxon>Bacteria</taxon>
        <taxon>Pseudomonadati</taxon>
        <taxon>Pseudomonadota</taxon>
        <taxon>Gammaproteobacteria</taxon>
        <taxon>Lysobacterales</taxon>
        <taxon>Lysobacteraceae</taxon>
        <taxon>Xanthomonas</taxon>
    </lineage>
</organism>
<proteinExistence type="predicted"/>
<dbReference type="AlphaFoldDB" id="A0A836ZQ54"/>
<name>A0A836ZQ54_XANVA</name>
<protein>
    <submittedName>
        <fullName evidence="1">Uncharacterized protein</fullName>
    </submittedName>
</protein>
<reference evidence="1" key="1">
    <citation type="submission" date="2012-05" db="EMBL/GenBank/DDBJ databases">
        <authorList>
            <person name="Studholme D.J."/>
            <person name="Wasukira A."/>
            <person name="Grant M."/>
        </authorList>
    </citation>
    <scope>NUCLEOTIDE SEQUENCE [LARGE SCALE GENOMIC DNA]</scope>
    <source>
        <strain evidence="1">NCPPB 890</strain>
    </source>
</reference>
<comment type="caution">
    <text evidence="1">The sequence shown here is derived from an EMBL/GenBank/DDBJ whole genome shotgun (WGS) entry which is preliminary data.</text>
</comment>
<sequence>MRFATEEAAAQALDRGDLVLVNQFMRQQPQPPESSGTYQQTPVEDVAGPLANFPIARHRGQTFRLPTRISSVQTLCRRLDENLHRYYQFPGHSNPQPLHDLLNPVTWITGEDSTPKLYYGKILSSSVMSANPQPSHLRMTKLQASGRIVDFYLKQNNAAQEGKGIGADKVGRYVLFWSAITGNGIGYCAEQLGWGEFALVPEPYTRLLDELAGV</sequence>
<dbReference type="EMBL" id="AKBN01002482">
    <property type="protein sequence ID" value="KEZ96864.1"/>
    <property type="molecule type" value="Genomic_DNA"/>
</dbReference>
<evidence type="ECO:0000313" key="1">
    <source>
        <dbReference type="EMBL" id="KEZ96864.1"/>
    </source>
</evidence>